<gene>
    <name evidence="1" type="ORF">CBF35_13075</name>
</gene>
<comment type="caution">
    <text evidence="1">The sequence shown here is derived from an EMBL/GenBank/DDBJ whole genome shotgun (WGS) entry which is preliminary data.</text>
</comment>
<evidence type="ECO:0000313" key="2">
    <source>
        <dbReference type="Proteomes" id="UP000287239"/>
    </source>
</evidence>
<sequence length="189" mass="21547">MKWSLLELNKYKDDALQFNELLDVEASLLARDKEILAVAPVKVSGVLSVNKTEYVMQFTLETVLTLPSTRSLTPVECPFAFDVTEVYMTPTQYEAQQEFIVEEDTVMVLDKDVIDLTEAVEDHLLLSIPLQVLTEDEKKSHETTKGNAWELMSEDAYMEKKVQQEENNIDPRLAKLSALLDNSKESDEE</sequence>
<accession>A0A429ZFD4</accession>
<dbReference type="OrthoDB" id="9790372at2"/>
<keyword evidence="2" id="KW-1185">Reference proteome</keyword>
<dbReference type="Pfam" id="PF02620">
    <property type="entry name" value="YceD"/>
    <property type="match status" value="1"/>
</dbReference>
<evidence type="ECO:0008006" key="3">
    <source>
        <dbReference type="Google" id="ProtNLM"/>
    </source>
</evidence>
<evidence type="ECO:0000313" key="1">
    <source>
        <dbReference type="EMBL" id="RST92379.1"/>
    </source>
</evidence>
<reference evidence="1 2" key="1">
    <citation type="submission" date="2017-05" db="EMBL/GenBank/DDBJ databases">
        <title>Vagococcus spp. assemblies.</title>
        <authorList>
            <person name="Gulvik C.A."/>
        </authorList>
    </citation>
    <scope>NUCLEOTIDE SEQUENCE [LARGE SCALE GENOMIC DNA]</scope>
    <source>
        <strain evidence="1 2">NCFB 2777</strain>
    </source>
</reference>
<dbReference type="RefSeq" id="WP_126781857.1">
    <property type="nucleotide sequence ID" value="NZ_CAUQJP010000094.1"/>
</dbReference>
<dbReference type="EMBL" id="NGJU01000023">
    <property type="protein sequence ID" value="RST92379.1"/>
    <property type="molecule type" value="Genomic_DNA"/>
</dbReference>
<protein>
    <recommendedName>
        <fullName evidence="3">Nucleic acid-binding protein</fullName>
    </recommendedName>
</protein>
<dbReference type="GeneID" id="98569277"/>
<organism evidence="1 2">
    <name type="scientific">Vagococcus salmoninarum</name>
    <dbReference type="NCBI Taxonomy" id="2739"/>
    <lineage>
        <taxon>Bacteria</taxon>
        <taxon>Bacillati</taxon>
        <taxon>Bacillota</taxon>
        <taxon>Bacilli</taxon>
        <taxon>Lactobacillales</taxon>
        <taxon>Enterococcaceae</taxon>
        <taxon>Vagococcus</taxon>
    </lineage>
</organism>
<dbReference type="InterPro" id="IPR003772">
    <property type="entry name" value="YceD"/>
</dbReference>
<dbReference type="Proteomes" id="UP000287239">
    <property type="component" value="Unassembled WGS sequence"/>
</dbReference>
<name>A0A429ZFD4_9ENTE</name>
<dbReference type="AlphaFoldDB" id="A0A429ZFD4"/>
<proteinExistence type="predicted"/>